<keyword evidence="2" id="KW-0012">Acyltransferase</keyword>
<evidence type="ECO:0000256" key="2">
    <source>
        <dbReference type="ARBA" id="ARBA00023315"/>
    </source>
</evidence>
<evidence type="ECO:0000313" key="5">
    <source>
        <dbReference type="Proteomes" id="UP000199001"/>
    </source>
</evidence>
<evidence type="ECO:0000256" key="1">
    <source>
        <dbReference type="ARBA" id="ARBA00022679"/>
    </source>
</evidence>
<dbReference type="PROSITE" id="PS51186">
    <property type="entry name" value="GNAT"/>
    <property type="match status" value="1"/>
</dbReference>
<protein>
    <submittedName>
        <fullName evidence="4">Acetyltransferase (GNAT) family protein</fullName>
    </submittedName>
</protein>
<proteinExistence type="predicted"/>
<dbReference type="OrthoDB" id="9799092at2"/>
<dbReference type="Gene3D" id="3.40.630.30">
    <property type="match status" value="1"/>
</dbReference>
<evidence type="ECO:0000313" key="4">
    <source>
        <dbReference type="EMBL" id="SCL50999.1"/>
    </source>
</evidence>
<keyword evidence="1 4" id="KW-0808">Transferase</keyword>
<name>A0A1C6UAU8_9ACTN</name>
<dbReference type="EMBL" id="FMHZ01000002">
    <property type="protein sequence ID" value="SCL50999.1"/>
    <property type="molecule type" value="Genomic_DNA"/>
</dbReference>
<dbReference type="InterPro" id="IPR016181">
    <property type="entry name" value="Acyl_CoA_acyltransferase"/>
</dbReference>
<keyword evidence="5" id="KW-1185">Reference proteome</keyword>
<accession>A0A1C6UAU8</accession>
<feature type="domain" description="N-acetyltransferase" evidence="3">
    <location>
        <begin position="4"/>
        <end position="142"/>
    </location>
</feature>
<dbReference type="PANTHER" id="PTHR43877">
    <property type="entry name" value="AMINOALKYLPHOSPHONATE N-ACETYLTRANSFERASE-RELATED-RELATED"/>
    <property type="match status" value="1"/>
</dbReference>
<organism evidence="4 5">
    <name type="scientific">Micromonospora citrea</name>
    <dbReference type="NCBI Taxonomy" id="47855"/>
    <lineage>
        <taxon>Bacteria</taxon>
        <taxon>Bacillati</taxon>
        <taxon>Actinomycetota</taxon>
        <taxon>Actinomycetes</taxon>
        <taxon>Micromonosporales</taxon>
        <taxon>Micromonosporaceae</taxon>
        <taxon>Micromonospora</taxon>
    </lineage>
</organism>
<sequence length="165" mass="17369">MTGVAVRPARAGDRAAVDALHDREWGGPYVVAHDTRHDLRTLPTLVAVDGAGAVVGALAHHGDGDGLEVVSLVAATPGAGVGTALLAAAADVARTEGRARMWLVTTNDNLRALRFYQRRGLRLARVDRGAVDRARRLKPTIPVVGEDGIPLHDELILELRLTAGG</sequence>
<dbReference type="InterPro" id="IPR000182">
    <property type="entry name" value="GNAT_dom"/>
</dbReference>
<dbReference type="Pfam" id="PF00583">
    <property type="entry name" value="Acetyltransf_1"/>
    <property type="match status" value="1"/>
</dbReference>
<dbReference type="STRING" id="47855.GA0070606_1726"/>
<reference evidence="5" key="1">
    <citation type="submission" date="2016-06" db="EMBL/GenBank/DDBJ databases">
        <authorList>
            <person name="Varghese N."/>
            <person name="Submissions Spin"/>
        </authorList>
    </citation>
    <scope>NUCLEOTIDE SEQUENCE [LARGE SCALE GENOMIC DNA]</scope>
    <source>
        <strain evidence="5">DSM 43903</strain>
    </source>
</reference>
<dbReference type="SUPFAM" id="SSF55729">
    <property type="entry name" value="Acyl-CoA N-acyltransferases (Nat)"/>
    <property type="match status" value="1"/>
</dbReference>
<dbReference type="InterPro" id="IPR050832">
    <property type="entry name" value="Bact_Acetyltransf"/>
</dbReference>
<evidence type="ECO:0000259" key="3">
    <source>
        <dbReference type="PROSITE" id="PS51186"/>
    </source>
</evidence>
<gene>
    <name evidence="4" type="ORF">GA0070606_1726</name>
</gene>
<dbReference type="RefSeq" id="WP_091096590.1">
    <property type="nucleotide sequence ID" value="NZ_FMHZ01000002.1"/>
</dbReference>
<dbReference type="Proteomes" id="UP000199001">
    <property type="component" value="Unassembled WGS sequence"/>
</dbReference>
<dbReference type="AlphaFoldDB" id="A0A1C6UAU8"/>
<dbReference type="GO" id="GO:0016747">
    <property type="term" value="F:acyltransferase activity, transferring groups other than amino-acyl groups"/>
    <property type="evidence" value="ECO:0007669"/>
    <property type="project" value="InterPro"/>
</dbReference>